<accession>A0A3Q0IXU5</accession>
<protein>
    <submittedName>
        <fullName evidence="3">Uncharacterized protein LOC113468383</fullName>
    </submittedName>
</protein>
<dbReference type="KEGG" id="dci:113468383"/>
<dbReference type="PaxDb" id="121845-A0A3Q0IXU5"/>
<dbReference type="GeneID" id="113468383"/>
<evidence type="ECO:0000313" key="2">
    <source>
        <dbReference type="Proteomes" id="UP000079169"/>
    </source>
</evidence>
<gene>
    <name evidence="3" type="primary">LOC113468383</name>
</gene>
<feature type="chain" id="PRO_5018048645" evidence="1">
    <location>
        <begin position="24"/>
        <end position="129"/>
    </location>
</feature>
<keyword evidence="2" id="KW-1185">Reference proteome</keyword>
<dbReference type="AlphaFoldDB" id="A0A3Q0IXU5"/>
<dbReference type="RefSeq" id="XP_026681039.1">
    <property type="nucleotide sequence ID" value="XM_026825238.1"/>
</dbReference>
<organism evidence="2 3">
    <name type="scientific">Diaphorina citri</name>
    <name type="common">Asian citrus psyllid</name>
    <dbReference type="NCBI Taxonomy" id="121845"/>
    <lineage>
        <taxon>Eukaryota</taxon>
        <taxon>Metazoa</taxon>
        <taxon>Ecdysozoa</taxon>
        <taxon>Arthropoda</taxon>
        <taxon>Hexapoda</taxon>
        <taxon>Insecta</taxon>
        <taxon>Pterygota</taxon>
        <taxon>Neoptera</taxon>
        <taxon>Paraneoptera</taxon>
        <taxon>Hemiptera</taxon>
        <taxon>Sternorrhyncha</taxon>
        <taxon>Psylloidea</taxon>
        <taxon>Psyllidae</taxon>
        <taxon>Diaphorininae</taxon>
        <taxon>Diaphorina</taxon>
    </lineage>
</organism>
<dbReference type="Proteomes" id="UP000079169">
    <property type="component" value="Unplaced"/>
</dbReference>
<evidence type="ECO:0000313" key="3">
    <source>
        <dbReference type="RefSeq" id="XP_026681039.1"/>
    </source>
</evidence>
<reference evidence="3" key="1">
    <citation type="submission" date="2025-08" db="UniProtKB">
        <authorList>
            <consortium name="RefSeq"/>
        </authorList>
    </citation>
    <scope>IDENTIFICATION</scope>
</reference>
<keyword evidence="1" id="KW-0732">Signal</keyword>
<sequence>MDKQVLVLTICLVVISIASNTVSEYCGIKMVSDQLKAVGYIANNKFSTSGSVCPDKCGGALLTEINKNCGATFQAKCIGQCHDKSKKEAYESCCLISGQNHEGEYNSYYFANVKGSQDISFVKYTGAIV</sequence>
<name>A0A3Q0IXU5_DIACI</name>
<evidence type="ECO:0000256" key="1">
    <source>
        <dbReference type="SAM" id="SignalP"/>
    </source>
</evidence>
<feature type="signal peptide" evidence="1">
    <location>
        <begin position="1"/>
        <end position="23"/>
    </location>
</feature>
<proteinExistence type="predicted"/>